<dbReference type="Proteomes" id="UP001595444">
    <property type="component" value="Unassembled WGS sequence"/>
</dbReference>
<dbReference type="InterPro" id="IPR023753">
    <property type="entry name" value="FAD/NAD-binding_dom"/>
</dbReference>
<sequence>MQNIVIVGGGHAAAQAVTSLKQKKFEGTVTLISEEPVVPYQRPPLSKAYLSGDLAAERLPILREAAYEGAGVTLKLGTRAEKINRTDKTVSLSSGETVPYDKLILATGGQPRKLSCPGADLAGIHYVRTQADTDALRPEFESAEKLLVVGGGYIGLEIAAVARKLGKKVTVLEAMDRILARVVAPEVSRFYADVHSEEGVTILTDQMVTSIEGTGRVEAVMTADGNRFEADVIVAGIGLIASTELATAADIKVAQMGIEVNGFCQTSDPDIYAIGDVTWHHNVLYERDMRLESVQNAVDQAKVAVGHMFGEEAVYDALPWFWSDQYSMKLQIAGLSAGFDTLITRGSPSERSVAFFYLKEGKLIAADCVGRMGEFMQAKKLIAAKVDVDAEKLADDSKPIKDIAAELLS</sequence>
<dbReference type="PRINTS" id="PR00368">
    <property type="entry name" value="FADPNR"/>
</dbReference>
<dbReference type="Pfam" id="PF07992">
    <property type="entry name" value="Pyr_redox_2"/>
    <property type="match status" value="1"/>
</dbReference>
<dbReference type="SUPFAM" id="SSF55424">
    <property type="entry name" value="FAD/NAD-linked reductases, dimerisation (C-terminal) domain"/>
    <property type="match status" value="1"/>
</dbReference>
<evidence type="ECO:0000256" key="4">
    <source>
        <dbReference type="ARBA" id="ARBA00023002"/>
    </source>
</evidence>
<evidence type="ECO:0000313" key="8">
    <source>
        <dbReference type="Proteomes" id="UP001595444"/>
    </source>
</evidence>
<dbReference type="PANTHER" id="PTHR43557">
    <property type="entry name" value="APOPTOSIS-INDUCING FACTOR 1"/>
    <property type="match status" value="1"/>
</dbReference>
<keyword evidence="3" id="KW-0274">FAD</keyword>
<feature type="domain" description="FAD/NAD(P)-binding" evidence="5">
    <location>
        <begin position="3"/>
        <end position="301"/>
    </location>
</feature>
<evidence type="ECO:0000259" key="5">
    <source>
        <dbReference type="Pfam" id="PF07992"/>
    </source>
</evidence>
<feature type="domain" description="Reductase C-terminal" evidence="6">
    <location>
        <begin position="320"/>
        <end position="403"/>
    </location>
</feature>
<dbReference type="PRINTS" id="PR00411">
    <property type="entry name" value="PNDRDTASEI"/>
</dbReference>
<dbReference type="Gene3D" id="3.30.390.30">
    <property type="match status" value="1"/>
</dbReference>
<comment type="caution">
    <text evidence="7">The sequence shown here is derived from an EMBL/GenBank/DDBJ whole genome shotgun (WGS) entry which is preliminary data.</text>
</comment>
<dbReference type="InterPro" id="IPR028202">
    <property type="entry name" value="Reductase_C"/>
</dbReference>
<dbReference type="InterPro" id="IPR036188">
    <property type="entry name" value="FAD/NAD-bd_sf"/>
</dbReference>
<keyword evidence="4" id="KW-0560">Oxidoreductase</keyword>
<comment type="cofactor">
    <cofactor evidence="1">
        <name>FAD</name>
        <dbReference type="ChEBI" id="CHEBI:57692"/>
    </cofactor>
</comment>
<name>A0ABV7D9B0_9PROT</name>
<dbReference type="InterPro" id="IPR016156">
    <property type="entry name" value="FAD/NAD-linked_Rdtase_dimer_sf"/>
</dbReference>
<organism evidence="7 8">
    <name type="scientific">Kordiimonas pumila</name>
    <dbReference type="NCBI Taxonomy" id="2161677"/>
    <lineage>
        <taxon>Bacteria</taxon>
        <taxon>Pseudomonadati</taxon>
        <taxon>Pseudomonadota</taxon>
        <taxon>Alphaproteobacteria</taxon>
        <taxon>Kordiimonadales</taxon>
        <taxon>Kordiimonadaceae</taxon>
        <taxon>Kordiimonas</taxon>
    </lineage>
</organism>
<evidence type="ECO:0000256" key="3">
    <source>
        <dbReference type="ARBA" id="ARBA00022827"/>
    </source>
</evidence>
<protein>
    <submittedName>
        <fullName evidence="7">NAD(P)/FAD-dependent oxidoreductase</fullName>
    </submittedName>
</protein>
<dbReference type="PANTHER" id="PTHR43557:SF2">
    <property type="entry name" value="RIESKE DOMAIN-CONTAINING PROTEIN-RELATED"/>
    <property type="match status" value="1"/>
</dbReference>
<accession>A0ABV7D9B0</accession>
<keyword evidence="2" id="KW-0285">Flavoprotein</keyword>
<evidence type="ECO:0000259" key="6">
    <source>
        <dbReference type="Pfam" id="PF14759"/>
    </source>
</evidence>
<keyword evidence="8" id="KW-1185">Reference proteome</keyword>
<dbReference type="InterPro" id="IPR050446">
    <property type="entry name" value="FAD-oxidoreductase/Apoptosis"/>
</dbReference>
<dbReference type="RefSeq" id="WP_194215607.1">
    <property type="nucleotide sequence ID" value="NZ_CP061205.1"/>
</dbReference>
<dbReference type="Pfam" id="PF14759">
    <property type="entry name" value="Reductase_C"/>
    <property type="match status" value="1"/>
</dbReference>
<gene>
    <name evidence="7" type="ORF">ACFOKA_16200</name>
</gene>
<dbReference type="EMBL" id="JBHRSL010000027">
    <property type="protein sequence ID" value="MFC3053441.1"/>
    <property type="molecule type" value="Genomic_DNA"/>
</dbReference>
<evidence type="ECO:0000313" key="7">
    <source>
        <dbReference type="EMBL" id="MFC3053441.1"/>
    </source>
</evidence>
<proteinExistence type="predicted"/>
<dbReference type="Gene3D" id="3.50.50.60">
    <property type="entry name" value="FAD/NAD(P)-binding domain"/>
    <property type="match status" value="2"/>
</dbReference>
<evidence type="ECO:0000256" key="2">
    <source>
        <dbReference type="ARBA" id="ARBA00022630"/>
    </source>
</evidence>
<reference evidence="8" key="1">
    <citation type="journal article" date="2019" name="Int. J. Syst. Evol. Microbiol.">
        <title>The Global Catalogue of Microorganisms (GCM) 10K type strain sequencing project: providing services to taxonomists for standard genome sequencing and annotation.</title>
        <authorList>
            <consortium name="The Broad Institute Genomics Platform"/>
            <consortium name="The Broad Institute Genome Sequencing Center for Infectious Disease"/>
            <person name="Wu L."/>
            <person name="Ma J."/>
        </authorList>
    </citation>
    <scope>NUCLEOTIDE SEQUENCE [LARGE SCALE GENOMIC DNA]</scope>
    <source>
        <strain evidence="8">KCTC 62164</strain>
    </source>
</reference>
<evidence type="ECO:0000256" key="1">
    <source>
        <dbReference type="ARBA" id="ARBA00001974"/>
    </source>
</evidence>
<dbReference type="SUPFAM" id="SSF51905">
    <property type="entry name" value="FAD/NAD(P)-binding domain"/>
    <property type="match status" value="2"/>
</dbReference>